<dbReference type="InterPro" id="IPR052016">
    <property type="entry name" value="Bact_Sigma-Reg"/>
</dbReference>
<keyword evidence="2" id="KW-0547">Nucleotide-binding</keyword>
<proteinExistence type="predicted"/>
<evidence type="ECO:0000256" key="2">
    <source>
        <dbReference type="ARBA" id="ARBA00022741"/>
    </source>
</evidence>
<dbReference type="SMART" id="SM00448">
    <property type="entry name" value="REC"/>
    <property type="match status" value="1"/>
</dbReference>
<evidence type="ECO:0000256" key="6">
    <source>
        <dbReference type="ARBA" id="ARBA00059827"/>
    </source>
</evidence>
<dbReference type="SMART" id="SM00091">
    <property type="entry name" value="PAS"/>
    <property type="match status" value="1"/>
</dbReference>
<dbReference type="InterPro" id="IPR035965">
    <property type="entry name" value="PAS-like_dom_sf"/>
</dbReference>
<keyword evidence="1" id="KW-0808">Transferase</keyword>
<dbReference type="InterPro" id="IPR001789">
    <property type="entry name" value="Sig_transdc_resp-reg_receiver"/>
</dbReference>
<dbReference type="SMART" id="SM00331">
    <property type="entry name" value="PP2C_SIG"/>
    <property type="match status" value="1"/>
</dbReference>
<evidence type="ECO:0000259" key="10">
    <source>
        <dbReference type="PROSITE" id="PS50110"/>
    </source>
</evidence>
<feature type="domain" description="Response regulatory" evidence="10">
    <location>
        <begin position="15"/>
        <end position="131"/>
    </location>
</feature>
<accession>A0A6L5JZG5</accession>
<dbReference type="InterPro" id="IPR013767">
    <property type="entry name" value="PAS_fold"/>
</dbReference>
<dbReference type="Gene3D" id="3.40.50.2300">
    <property type="match status" value="1"/>
</dbReference>
<dbReference type="Pfam" id="PF00989">
    <property type="entry name" value="PAS"/>
    <property type="match status" value="1"/>
</dbReference>
<comment type="function">
    <text evidence="6">Putative oxygen sensor; modulates the activity of FixJ, a transcriptional activator of nitrogen fixation fixK gene. FixL probably acts as a kinase that phosphorylates FixJ.</text>
</comment>
<dbReference type="InterPro" id="IPR001932">
    <property type="entry name" value="PPM-type_phosphatase-like_dom"/>
</dbReference>
<keyword evidence="5" id="KW-0067">ATP-binding</keyword>
<dbReference type="CDD" id="cd17574">
    <property type="entry name" value="REC_OmpR"/>
    <property type="match status" value="1"/>
</dbReference>
<keyword evidence="9" id="KW-0175">Coiled coil</keyword>
<evidence type="ECO:0000256" key="1">
    <source>
        <dbReference type="ARBA" id="ARBA00022679"/>
    </source>
</evidence>
<name>A0A6L5JZG5_RHOTE</name>
<dbReference type="EMBL" id="WIXJ01000011">
    <property type="protein sequence ID" value="MQY52486.1"/>
    <property type="molecule type" value="Genomic_DNA"/>
</dbReference>
<dbReference type="GO" id="GO:0005524">
    <property type="term" value="F:ATP binding"/>
    <property type="evidence" value="ECO:0007669"/>
    <property type="project" value="UniProtKB-KW"/>
</dbReference>
<dbReference type="PROSITE" id="PS50113">
    <property type="entry name" value="PAC"/>
    <property type="match status" value="1"/>
</dbReference>
<dbReference type="InterPro" id="IPR000700">
    <property type="entry name" value="PAS-assoc_C"/>
</dbReference>
<dbReference type="InterPro" id="IPR036457">
    <property type="entry name" value="PPM-type-like_dom_sf"/>
</dbReference>
<sequence>MGSEGAIIAEPAGMRILILDEDPFDRRILEDSLRRLGHTAIIARNASEALEAFARDRPDLIILDIVSSDLDGYELARRIRAERRERWTPIIFLSALDREEDIIAGFEAGGDDFIGKPFNIALLDAKLRSLQHALNLQRQAYVALKRVRALSDNVLDAIVTIDAKETIVAANSSCERIFGWKPSELIGRNLRVLMPEPFRSQHAGHVAHYVHGGAARIIGIGRESLAQHKDGTIFPIDLGVSEVRVDDERLFIGIMRDIRERKEAERKLLENAELLQRYHDEAEAEGELARSLIDRQLRRPGLDDPQLRYWLMPARNFSGDVVAAARSAEGRRYALLADATGHGLTAAISTLPVLSLFYSMAPTNASLGEIVGEINAQLCQSMPAGRFVAAVLVCIDEASGEGEIWNGGLPEALLLDSGGRVQFRFTSQRTPLGIIDSDEWVCKTQRFAWAGDAQLLLCSDGLLEATDASGDPFGQGRLLSALLGIPPEQRANSVRAALARHLGDHPAHDDVSLFVLDCPRHN</sequence>
<dbReference type="SUPFAM" id="SSF55785">
    <property type="entry name" value="PYP-like sensor domain (PAS domain)"/>
    <property type="match status" value="1"/>
</dbReference>
<dbReference type="GO" id="GO:0006355">
    <property type="term" value="P:regulation of DNA-templated transcription"/>
    <property type="evidence" value="ECO:0007669"/>
    <property type="project" value="InterPro"/>
</dbReference>
<dbReference type="GO" id="GO:0016301">
    <property type="term" value="F:kinase activity"/>
    <property type="evidence" value="ECO:0007669"/>
    <property type="project" value="UniProtKB-KW"/>
</dbReference>
<comment type="caution">
    <text evidence="13">The sequence shown here is derived from an EMBL/GenBank/DDBJ whole genome shotgun (WGS) entry which is preliminary data.</text>
</comment>
<dbReference type="Proteomes" id="UP000480275">
    <property type="component" value="Unassembled WGS sequence"/>
</dbReference>
<dbReference type="PANTHER" id="PTHR43156:SF2">
    <property type="entry name" value="STAGE II SPORULATION PROTEIN E"/>
    <property type="match status" value="1"/>
</dbReference>
<dbReference type="GO" id="GO:0000160">
    <property type="term" value="P:phosphorelay signal transduction system"/>
    <property type="evidence" value="ECO:0007669"/>
    <property type="project" value="InterPro"/>
</dbReference>
<gene>
    <name evidence="13" type="ORF">GHK24_11955</name>
</gene>
<evidence type="ECO:0000259" key="12">
    <source>
        <dbReference type="PROSITE" id="PS50113"/>
    </source>
</evidence>
<feature type="coiled-coil region" evidence="9">
    <location>
        <begin position="255"/>
        <end position="285"/>
    </location>
</feature>
<feature type="domain" description="PAC" evidence="12">
    <location>
        <begin position="220"/>
        <end position="270"/>
    </location>
</feature>
<dbReference type="InterPro" id="IPR011006">
    <property type="entry name" value="CheY-like_superfamily"/>
</dbReference>
<dbReference type="PROSITE" id="PS50112">
    <property type="entry name" value="PAS"/>
    <property type="match status" value="1"/>
</dbReference>
<dbReference type="GO" id="GO:0016791">
    <property type="term" value="F:phosphatase activity"/>
    <property type="evidence" value="ECO:0007669"/>
    <property type="project" value="TreeGrafter"/>
</dbReference>
<reference evidence="13 14" key="1">
    <citation type="submission" date="2019-10" db="EMBL/GenBank/DDBJ databases">
        <title>Whole-genome sequence of the purple nonsulfur photosynthetic bacterium Rhodocyclus tenuis.</title>
        <authorList>
            <person name="Kyndt J.A."/>
            <person name="Meyer T.E."/>
        </authorList>
    </citation>
    <scope>NUCLEOTIDE SEQUENCE [LARGE SCALE GENOMIC DNA]</scope>
    <source>
        <strain evidence="13 14">DSM 110</strain>
    </source>
</reference>
<evidence type="ECO:0000256" key="7">
    <source>
        <dbReference type="ARBA" id="ARBA00070616"/>
    </source>
</evidence>
<evidence type="ECO:0000313" key="14">
    <source>
        <dbReference type="Proteomes" id="UP000480275"/>
    </source>
</evidence>
<evidence type="ECO:0000256" key="3">
    <source>
        <dbReference type="ARBA" id="ARBA00022777"/>
    </source>
</evidence>
<dbReference type="NCBIfam" id="TIGR00229">
    <property type="entry name" value="sensory_box"/>
    <property type="match status" value="1"/>
</dbReference>
<keyword evidence="4" id="KW-0378">Hydrolase</keyword>
<dbReference type="Gene3D" id="3.60.40.10">
    <property type="entry name" value="PPM-type phosphatase domain"/>
    <property type="match status" value="1"/>
</dbReference>
<evidence type="ECO:0000256" key="8">
    <source>
        <dbReference type="PROSITE-ProRule" id="PRU00169"/>
    </source>
</evidence>
<dbReference type="PROSITE" id="PS50110">
    <property type="entry name" value="RESPONSE_REGULATORY"/>
    <property type="match status" value="1"/>
</dbReference>
<dbReference type="Pfam" id="PF07228">
    <property type="entry name" value="SpoIIE"/>
    <property type="match status" value="1"/>
</dbReference>
<keyword evidence="8" id="KW-0597">Phosphoprotein</keyword>
<evidence type="ECO:0000256" key="9">
    <source>
        <dbReference type="SAM" id="Coils"/>
    </source>
</evidence>
<dbReference type="FunFam" id="3.30.450.20:FF:000060">
    <property type="entry name" value="Sensor protein FixL"/>
    <property type="match status" value="1"/>
</dbReference>
<evidence type="ECO:0000259" key="11">
    <source>
        <dbReference type="PROSITE" id="PS50112"/>
    </source>
</evidence>
<dbReference type="AlphaFoldDB" id="A0A6L5JZG5"/>
<dbReference type="Gene3D" id="3.30.450.20">
    <property type="entry name" value="PAS domain"/>
    <property type="match status" value="1"/>
</dbReference>
<protein>
    <recommendedName>
        <fullName evidence="7">Sensor protein FixL</fullName>
    </recommendedName>
</protein>
<evidence type="ECO:0000256" key="4">
    <source>
        <dbReference type="ARBA" id="ARBA00022801"/>
    </source>
</evidence>
<dbReference type="PANTHER" id="PTHR43156">
    <property type="entry name" value="STAGE II SPORULATION PROTEIN E-RELATED"/>
    <property type="match status" value="1"/>
</dbReference>
<organism evidence="13 14">
    <name type="scientific">Rhodocyclus tenuis</name>
    <name type="common">Rhodospirillum tenue</name>
    <dbReference type="NCBI Taxonomy" id="1066"/>
    <lineage>
        <taxon>Bacteria</taxon>
        <taxon>Pseudomonadati</taxon>
        <taxon>Pseudomonadota</taxon>
        <taxon>Betaproteobacteria</taxon>
        <taxon>Rhodocyclales</taxon>
        <taxon>Rhodocyclaceae</taxon>
        <taxon>Rhodocyclus</taxon>
    </lineage>
</organism>
<keyword evidence="3" id="KW-0418">Kinase</keyword>
<dbReference type="OrthoDB" id="9811749at2"/>
<feature type="domain" description="PAS" evidence="11">
    <location>
        <begin position="143"/>
        <end position="196"/>
    </location>
</feature>
<dbReference type="InterPro" id="IPR000014">
    <property type="entry name" value="PAS"/>
</dbReference>
<feature type="modified residue" description="4-aspartylphosphate" evidence="8">
    <location>
        <position position="64"/>
    </location>
</feature>
<dbReference type="CDD" id="cd00130">
    <property type="entry name" value="PAS"/>
    <property type="match status" value="1"/>
</dbReference>
<dbReference type="Pfam" id="PF00072">
    <property type="entry name" value="Response_reg"/>
    <property type="match status" value="1"/>
</dbReference>
<evidence type="ECO:0000256" key="5">
    <source>
        <dbReference type="ARBA" id="ARBA00022840"/>
    </source>
</evidence>
<evidence type="ECO:0000313" key="13">
    <source>
        <dbReference type="EMBL" id="MQY52486.1"/>
    </source>
</evidence>
<dbReference type="SUPFAM" id="SSF52172">
    <property type="entry name" value="CheY-like"/>
    <property type="match status" value="1"/>
</dbReference>